<gene>
    <name evidence="1" type="ORF">G9Q97_07250</name>
</gene>
<keyword evidence="2" id="KW-1185">Reference proteome</keyword>
<accession>A0ABX0H457</accession>
<dbReference type="Proteomes" id="UP000649799">
    <property type="component" value="Unassembled WGS sequence"/>
</dbReference>
<dbReference type="EMBL" id="JAANYN010000002">
    <property type="protein sequence ID" value="NHE56608.1"/>
    <property type="molecule type" value="Genomic_DNA"/>
</dbReference>
<name>A0ABX0H457_9BACT</name>
<evidence type="ECO:0000313" key="2">
    <source>
        <dbReference type="Proteomes" id="UP000649799"/>
    </source>
</evidence>
<comment type="caution">
    <text evidence="1">The sequence shown here is derived from an EMBL/GenBank/DDBJ whole genome shotgun (WGS) entry which is preliminary data.</text>
</comment>
<organism evidence="1 2">
    <name type="scientific">Cyclobacterium plantarum</name>
    <dbReference type="NCBI Taxonomy" id="2716263"/>
    <lineage>
        <taxon>Bacteria</taxon>
        <taxon>Pseudomonadati</taxon>
        <taxon>Bacteroidota</taxon>
        <taxon>Cytophagia</taxon>
        <taxon>Cytophagales</taxon>
        <taxon>Cyclobacteriaceae</taxon>
        <taxon>Cyclobacterium</taxon>
    </lineage>
</organism>
<proteinExistence type="predicted"/>
<protein>
    <submittedName>
        <fullName evidence="1">Uncharacterized protein</fullName>
    </submittedName>
</protein>
<reference evidence="1 2" key="1">
    <citation type="submission" date="2020-03" db="EMBL/GenBank/DDBJ databases">
        <title>Cyclobacterium plantarum sp. nov., a marine bacterium isolated from a coastal-marine wetland.</title>
        <authorList>
            <person name="Sanchez-Porro C."/>
            <person name="Ventosa A."/>
            <person name="Amoozegar M."/>
        </authorList>
    </citation>
    <scope>NUCLEOTIDE SEQUENCE [LARGE SCALE GENOMIC DNA]</scope>
    <source>
        <strain evidence="1 2">GBPx2</strain>
    </source>
</reference>
<dbReference type="RefSeq" id="WP_166144699.1">
    <property type="nucleotide sequence ID" value="NZ_JAANYN010000002.1"/>
</dbReference>
<evidence type="ECO:0000313" key="1">
    <source>
        <dbReference type="EMBL" id="NHE56608.1"/>
    </source>
</evidence>
<sequence>MKFKITINELKTVEELPNYWNNQDYIYLLEQFDFPDAKTIKPENLLEMLHMAITDFEPNEAAAIVLTYKLSDRLNEGQIAQISNDMLQDKVSEEYPEIDLHYDLFNINQLLYKAFNGKFPNAKATIVGFSMVPDEDKDKEVTKEMVLKSFNNGISDRNLIKRLFTQQLSTEKEFAEAEAVLWKLDEKDPNHFTLITSEYWLSKEDFVAPEFEGLCLLPEEDENEGN</sequence>